<proteinExistence type="predicted"/>
<comment type="caution">
    <text evidence="3">The sequence shown here is derived from an EMBL/GenBank/DDBJ whole genome shotgun (WGS) entry which is preliminary data.</text>
</comment>
<dbReference type="SUPFAM" id="SSF53187">
    <property type="entry name" value="Zn-dependent exopeptidases"/>
    <property type="match status" value="1"/>
</dbReference>
<dbReference type="InterPro" id="IPR002508">
    <property type="entry name" value="MurNAc-LAA_cat"/>
</dbReference>
<keyword evidence="4" id="KW-1185">Reference proteome</keyword>
<reference evidence="3 4" key="1">
    <citation type="submission" date="2020-12" db="EMBL/GenBank/DDBJ databases">
        <title>YIM B01967 draft genome.</title>
        <authorList>
            <person name="Yan X."/>
        </authorList>
    </citation>
    <scope>NUCLEOTIDE SEQUENCE [LARGE SCALE GENOMIC DNA]</scope>
    <source>
        <strain evidence="3 4">YIM B01967</strain>
    </source>
</reference>
<evidence type="ECO:0000313" key="4">
    <source>
        <dbReference type="Proteomes" id="UP000618943"/>
    </source>
</evidence>
<feature type="domain" description="MurNAc-LAA" evidence="2">
    <location>
        <begin position="109"/>
        <end position="220"/>
    </location>
</feature>
<dbReference type="EMBL" id="JAEOAH010000004">
    <property type="protein sequence ID" value="MBK3494174.1"/>
    <property type="molecule type" value="Genomic_DNA"/>
</dbReference>
<dbReference type="Gene3D" id="3.40.630.40">
    <property type="entry name" value="Zn-dependent exopeptidases"/>
    <property type="match status" value="1"/>
</dbReference>
<evidence type="ECO:0000313" key="3">
    <source>
        <dbReference type="EMBL" id="MBK3494174.1"/>
    </source>
</evidence>
<dbReference type="PANTHER" id="PTHR30404:SF0">
    <property type="entry name" value="N-ACETYLMURAMOYL-L-ALANINE AMIDASE AMIC"/>
    <property type="match status" value="1"/>
</dbReference>
<dbReference type="CDD" id="cd02696">
    <property type="entry name" value="MurNAc-LAA"/>
    <property type="match status" value="1"/>
</dbReference>
<accession>A0ABS1H4F1</accession>
<name>A0ABS1H4F1_9BACL</name>
<gene>
    <name evidence="3" type="ORF">JFL43_04740</name>
</gene>
<dbReference type="PANTHER" id="PTHR30404">
    <property type="entry name" value="N-ACETYLMURAMOYL-L-ALANINE AMIDASE"/>
    <property type="match status" value="1"/>
</dbReference>
<keyword evidence="1" id="KW-0378">Hydrolase</keyword>
<sequence>MDNTEVNDVEIFKKSIHTLKSHTVNSNSFDSETVDLLNGKTIVIDPGHGGVDGGTIGLTYGTIEKEVNLTVAQNIKKQLEERTGATVILTRDKDMDLGNTQKEALRKRIHIADKALADLYISIHHDAFTDTDVKGITTHYSSNHRESKNLAIILQNSIFNQSSNAKNRGVKESDYYVLKNNSAPAVLLELGFTSNKEDEIRMTSKDFQRKTAISIVNGIIEFFEK</sequence>
<dbReference type="Pfam" id="PF01520">
    <property type="entry name" value="Amidase_3"/>
    <property type="match status" value="1"/>
</dbReference>
<dbReference type="SMART" id="SM00646">
    <property type="entry name" value="Ami_3"/>
    <property type="match status" value="1"/>
</dbReference>
<evidence type="ECO:0000256" key="1">
    <source>
        <dbReference type="ARBA" id="ARBA00022801"/>
    </source>
</evidence>
<dbReference type="InterPro" id="IPR050695">
    <property type="entry name" value="N-acetylmuramoyl_amidase_3"/>
</dbReference>
<dbReference type="Proteomes" id="UP000618943">
    <property type="component" value="Unassembled WGS sequence"/>
</dbReference>
<evidence type="ECO:0000259" key="2">
    <source>
        <dbReference type="SMART" id="SM00646"/>
    </source>
</evidence>
<organism evidence="3 4">
    <name type="scientific">Viridibacillus soli</name>
    <dbReference type="NCBI Taxonomy" id="2798301"/>
    <lineage>
        <taxon>Bacteria</taxon>
        <taxon>Bacillati</taxon>
        <taxon>Bacillota</taxon>
        <taxon>Bacilli</taxon>
        <taxon>Bacillales</taxon>
        <taxon>Caryophanaceae</taxon>
        <taxon>Viridibacillus</taxon>
    </lineage>
</organism>
<protein>
    <submittedName>
        <fullName evidence="3">N-acetylmuramoyl-L-alanine amidase</fullName>
    </submittedName>
</protein>